<dbReference type="PANTHER" id="PTHR12737">
    <property type="entry name" value="DIMETHYLARGININE DIMETHYLAMINOHYDROLASE"/>
    <property type="match status" value="1"/>
</dbReference>
<keyword evidence="2" id="KW-0378">Hydrolase</keyword>
<dbReference type="PANTHER" id="PTHR12737:SF9">
    <property type="entry name" value="DIMETHYLARGININASE"/>
    <property type="match status" value="1"/>
</dbReference>
<protein>
    <recommendedName>
        <fullName evidence="5">Dimethylargininase</fullName>
    </recommendedName>
</protein>
<evidence type="ECO:0000313" key="4">
    <source>
        <dbReference type="Proteomes" id="UP001642483"/>
    </source>
</evidence>
<dbReference type="InterPro" id="IPR033199">
    <property type="entry name" value="DDAH-like"/>
</dbReference>
<dbReference type="Proteomes" id="UP001642483">
    <property type="component" value="Unassembled WGS sequence"/>
</dbReference>
<dbReference type="Gene3D" id="3.75.10.10">
    <property type="entry name" value="L-arginine/glycine Amidinotransferase, Chain A"/>
    <property type="match status" value="1"/>
</dbReference>
<evidence type="ECO:0008006" key="5">
    <source>
        <dbReference type="Google" id="ProtNLM"/>
    </source>
</evidence>
<dbReference type="Pfam" id="PF02274">
    <property type="entry name" value="ADI"/>
    <property type="match status" value="1"/>
</dbReference>
<sequence>MNNFKYTSVIVRDVSDSLGEAALRMDDGPVVDMEKVRLQHKEYVRTVRSLGLKIIKMDADHSLPDSVFVEDPAVVIGTTVLLPKLGHPSRRPETNAMQKVFEGIPGMKIHKMEDIDPMATLDGGDVLFTGQEIFVGQGSRTNERGVKVLSQVFSGFKVTSIEVNGHLHLKSVCTLAADDTIILATGDDESTGIVKRLQSAATGKYKYLEVKGKSSGANCVYIESNDGPTVIHQSFSVYPQIEQAYNSLKGRKIAVDTSELSKVDGCLTCLGIFLTI</sequence>
<evidence type="ECO:0000313" key="3">
    <source>
        <dbReference type="EMBL" id="CAK8676111.1"/>
    </source>
</evidence>
<evidence type="ECO:0000256" key="2">
    <source>
        <dbReference type="ARBA" id="ARBA00022801"/>
    </source>
</evidence>
<name>A0ABP0F9N8_CLALP</name>
<accession>A0ABP0F9N8</accession>
<evidence type="ECO:0000256" key="1">
    <source>
        <dbReference type="ARBA" id="ARBA00008532"/>
    </source>
</evidence>
<dbReference type="EMBL" id="CAWYQH010000024">
    <property type="protein sequence ID" value="CAK8676111.1"/>
    <property type="molecule type" value="Genomic_DNA"/>
</dbReference>
<reference evidence="3 4" key="1">
    <citation type="submission" date="2024-02" db="EMBL/GenBank/DDBJ databases">
        <authorList>
            <person name="Daric V."/>
            <person name="Darras S."/>
        </authorList>
    </citation>
    <scope>NUCLEOTIDE SEQUENCE [LARGE SCALE GENOMIC DNA]</scope>
</reference>
<organism evidence="3 4">
    <name type="scientific">Clavelina lepadiformis</name>
    <name type="common">Light-bulb sea squirt</name>
    <name type="synonym">Ascidia lepadiformis</name>
    <dbReference type="NCBI Taxonomy" id="159417"/>
    <lineage>
        <taxon>Eukaryota</taxon>
        <taxon>Metazoa</taxon>
        <taxon>Chordata</taxon>
        <taxon>Tunicata</taxon>
        <taxon>Ascidiacea</taxon>
        <taxon>Aplousobranchia</taxon>
        <taxon>Clavelinidae</taxon>
        <taxon>Clavelina</taxon>
    </lineage>
</organism>
<comment type="caution">
    <text evidence="3">The sequence shown here is derived from an EMBL/GenBank/DDBJ whole genome shotgun (WGS) entry which is preliminary data.</text>
</comment>
<keyword evidence="4" id="KW-1185">Reference proteome</keyword>
<dbReference type="SUPFAM" id="SSF55909">
    <property type="entry name" value="Pentein"/>
    <property type="match status" value="1"/>
</dbReference>
<comment type="similarity">
    <text evidence="1">Belongs to the DDAH family.</text>
</comment>
<proteinExistence type="inferred from homology"/>
<gene>
    <name evidence="3" type="ORF">CVLEPA_LOCUS5600</name>
</gene>